<feature type="transmembrane region" description="Helical" evidence="1">
    <location>
        <begin position="84"/>
        <end position="102"/>
    </location>
</feature>
<dbReference type="EMBL" id="RAQH01000001">
    <property type="protein sequence ID" value="RKE89644.1"/>
    <property type="molecule type" value="Genomic_DNA"/>
</dbReference>
<keyword evidence="5" id="KW-1185">Reference proteome</keyword>
<dbReference type="InterPro" id="IPR026414">
    <property type="entry name" value="ExosoTase_F-assoc_memb"/>
</dbReference>
<dbReference type="NCBIfam" id="TIGR04127">
    <property type="entry name" value="flavo_near_exo"/>
    <property type="match status" value="1"/>
</dbReference>
<protein>
    <submittedName>
        <fullName evidence="2">Exosortase F system-associated protein</fullName>
    </submittedName>
    <submittedName>
        <fullName evidence="3">Exosortase F-associated protein</fullName>
    </submittedName>
</protein>
<proteinExistence type="predicted"/>
<reference evidence="5" key="3">
    <citation type="journal article" date="2019" name="Int. J. Syst. Evol. Microbiol.">
        <title>The Global Catalogue of Microorganisms (GCM) 10K type strain sequencing project: providing services to taxonomists for standard genome sequencing and annotation.</title>
        <authorList>
            <consortium name="The Broad Institute Genomics Platform"/>
            <consortium name="The Broad Institute Genome Sequencing Center for Infectious Disease"/>
            <person name="Wu L."/>
            <person name="Ma J."/>
        </authorList>
    </citation>
    <scope>NUCLEOTIDE SEQUENCE [LARGE SCALE GENOMIC DNA]</scope>
    <source>
        <strain evidence="5">CCM 8490</strain>
    </source>
</reference>
<gene>
    <name evidence="3" type="ORF">BXY58_0214</name>
    <name evidence="2" type="ORF">GCM10007332_02020</name>
</gene>
<reference evidence="2" key="4">
    <citation type="submission" date="2024-05" db="EMBL/GenBank/DDBJ databases">
        <authorList>
            <person name="Sun Q."/>
            <person name="Sedlacek I."/>
        </authorList>
    </citation>
    <scope>NUCLEOTIDE SEQUENCE</scope>
    <source>
        <strain evidence="2">CCM 8490</strain>
    </source>
</reference>
<dbReference type="Proteomes" id="UP000285906">
    <property type="component" value="Unassembled WGS sequence"/>
</dbReference>
<organism evidence="3 4">
    <name type="scientific">Epilithonimonas arachidiradicis</name>
    <dbReference type="NCBI Taxonomy" id="1617282"/>
    <lineage>
        <taxon>Bacteria</taxon>
        <taxon>Pseudomonadati</taxon>
        <taxon>Bacteroidota</taxon>
        <taxon>Flavobacteriia</taxon>
        <taxon>Flavobacteriales</taxon>
        <taxon>Weeksellaceae</taxon>
        <taxon>Chryseobacterium group</taxon>
        <taxon>Epilithonimonas</taxon>
    </lineage>
</organism>
<dbReference type="OrthoDB" id="982493at2"/>
<feature type="transmembrane region" description="Helical" evidence="1">
    <location>
        <begin position="51"/>
        <end position="72"/>
    </location>
</feature>
<evidence type="ECO:0000313" key="5">
    <source>
        <dbReference type="Proteomes" id="UP000658202"/>
    </source>
</evidence>
<feature type="transmembrane region" description="Helical" evidence="1">
    <location>
        <begin position="114"/>
        <end position="134"/>
    </location>
</feature>
<comment type="caution">
    <text evidence="3">The sequence shown here is derived from an EMBL/GenBank/DDBJ whole genome shotgun (WGS) entry which is preliminary data.</text>
</comment>
<keyword evidence="1" id="KW-1133">Transmembrane helix</keyword>
<dbReference type="Proteomes" id="UP000658202">
    <property type="component" value="Unassembled WGS sequence"/>
</dbReference>
<evidence type="ECO:0000313" key="4">
    <source>
        <dbReference type="Proteomes" id="UP000285906"/>
    </source>
</evidence>
<accession>A0A420DCW0</accession>
<evidence type="ECO:0000313" key="2">
    <source>
        <dbReference type="EMBL" id="GGG44184.1"/>
    </source>
</evidence>
<dbReference type="RefSeq" id="WP_120211948.1">
    <property type="nucleotide sequence ID" value="NZ_BMCW01000001.1"/>
</dbReference>
<dbReference type="EMBL" id="BMCW01000001">
    <property type="protein sequence ID" value="GGG44184.1"/>
    <property type="molecule type" value="Genomic_DNA"/>
</dbReference>
<name>A0A420DCW0_9FLAO</name>
<reference evidence="2" key="1">
    <citation type="journal article" date="2014" name="Int. J. Syst. Evol. Microbiol.">
        <title>Complete genome of a new Firmicutes species belonging to the dominant human colonic microbiota ('Ruminococcus bicirculans') reveals two chromosomes and a selective capacity to utilize plant glucans.</title>
        <authorList>
            <consortium name="NISC Comparative Sequencing Program"/>
            <person name="Wegmann U."/>
            <person name="Louis P."/>
            <person name="Goesmann A."/>
            <person name="Henrissat B."/>
            <person name="Duncan S.H."/>
            <person name="Flint H.J."/>
        </authorList>
    </citation>
    <scope>NUCLEOTIDE SEQUENCE</scope>
    <source>
        <strain evidence="2">CCM 8490</strain>
    </source>
</reference>
<dbReference type="AlphaFoldDB" id="A0A420DCW0"/>
<evidence type="ECO:0000256" key="1">
    <source>
        <dbReference type="SAM" id="Phobius"/>
    </source>
</evidence>
<evidence type="ECO:0000313" key="3">
    <source>
        <dbReference type="EMBL" id="RKE89644.1"/>
    </source>
</evidence>
<keyword evidence="1" id="KW-0812">Transmembrane</keyword>
<reference evidence="3 4" key="2">
    <citation type="submission" date="2018-09" db="EMBL/GenBank/DDBJ databases">
        <title>Genomic Encyclopedia of Archaeal and Bacterial Type Strains, Phase II (KMG-II): from individual species to whole genera.</title>
        <authorList>
            <person name="Goeker M."/>
        </authorList>
    </citation>
    <scope>NUCLEOTIDE SEQUENCE [LARGE SCALE GENOMIC DNA]</scope>
    <source>
        <strain evidence="3 4">DSM 27620</strain>
    </source>
</reference>
<sequence>MLRWILVLLGVLGLIGIRGLEDKLFYDPFLYFFKTADQNEIFPDFVWGKLIISYLFRFGLNALFSLLIIHFLFQNREWTKQASILILLVFAIVFPIYLFCIYDRFDFGYLFSFYVRRFVIQPLTVVLLVPIFYYRKKISQN</sequence>
<keyword evidence="1" id="KW-0472">Membrane</keyword>